<sequence length="470" mass="49031">MARKTSLVWMTSLGLVVGCGDDGQTSQTGVATDSASSTMSTTTVDPPTSSTPTDPTTDAPPTTSEGTMGMTSESSGTPTGTDSTSTGMVTATMSTTETASDTMTTEPPATSSTTDQDTTTGSTTDDTTGSSSATTDSESTTTTGDIPCNEMQVVLQPVVPNVMLVLDKSGSMLTKWDHDANPNTATVSRWFSLYAVVDQVLTAFNANFNFGMNLFPNKQAVDGYNVGACPVNPNVEIPVAPFNKNAIMNALPAQNNMTIKGGTPAAAGVTSALNHLKTLDPAIPRAIMLITDGAANCTSGAVDEGLFEVYDQSLHNIVGDAFSQDSIRTYVIGIATSNAVTPVDQDGNPDSINPYQKLNELATVGGTAKPGPEMFYNADNQNELQAALDAIITDAQSCVIPLQDEPGFPDFTKVKVDNAYVPKVADCANQNGWKYVEPGPPYTAIELCGTACTALKETNEAGVEYYCKPA</sequence>
<dbReference type="CDD" id="cd00198">
    <property type="entry name" value="vWFA"/>
    <property type="match status" value="1"/>
</dbReference>
<gene>
    <name evidence="3" type="ORF">K7C98_39215</name>
</gene>
<dbReference type="InterPro" id="IPR002035">
    <property type="entry name" value="VWF_A"/>
</dbReference>
<evidence type="ECO:0000313" key="3">
    <source>
        <dbReference type="EMBL" id="MBZ5715302.1"/>
    </source>
</evidence>
<organism evidence="3 4">
    <name type="scientific">Nannocystis pusilla</name>
    <dbReference type="NCBI Taxonomy" id="889268"/>
    <lineage>
        <taxon>Bacteria</taxon>
        <taxon>Pseudomonadati</taxon>
        <taxon>Myxococcota</taxon>
        <taxon>Polyangia</taxon>
        <taxon>Nannocystales</taxon>
        <taxon>Nannocystaceae</taxon>
        <taxon>Nannocystis</taxon>
    </lineage>
</organism>
<accession>A0ABS7U415</accession>
<dbReference type="EMBL" id="JAIRAU010000056">
    <property type="protein sequence ID" value="MBZ5715302.1"/>
    <property type="molecule type" value="Genomic_DNA"/>
</dbReference>
<protein>
    <submittedName>
        <fullName evidence="3">VWA domain-containing protein</fullName>
    </submittedName>
</protein>
<feature type="domain" description="VWFA" evidence="2">
    <location>
        <begin position="161"/>
        <end position="391"/>
    </location>
</feature>
<dbReference type="Proteomes" id="UP001139031">
    <property type="component" value="Unassembled WGS sequence"/>
</dbReference>
<evidence type="ECO:0000259" key="2">
    <source>
        <dbReference type="PROSITE" id="PS50234"/>
    </source>
</evidence>
<dbReference type="SUPFAM" id="SSF53300">
    <property type="entry name" value="vWA-like"/>
    <property type="match status" value="1"/>
</dbReference>
<dbReference type="PROSITE" id="PS50234">
    <property type="entry name" value="VWFA"/>
    <property type="match status" value="1"/>
</dbReference>
<dbReference type="Gene3D" id="3.40.50.410">
    <property type="entry name" value="von Willebrand factor, type A domain"/>
    <property type="match status" value="1"/>
</dbReference>
<proteinExistence type="predicted"/>
<dbReference type="InterPro" id="IPR036465">
    <property type="entry name" value="vWFA_dom_sf"/>
</dbReference>
<name>A0ABS7U415_9BACT</name>
<evidence type="ECO:0000313" key="4">
    <source>
        <dbReference type="Proteomes" id="UP001139031"/>
    </source>
</evidence>
<reference evidence="3" key="1">
    <citation type="submission" date="2021-08" db="EMBL/GenBank/DDBJ databases">
        <authorList>
            <person name="Stevens D.C."/>
        </authorList>
    </citation>
    <scope>NUCLEOTIDE SEQUENCE</scope>
    <source>
        <strain evidence="3">DSM 53165</strain>
    </source>
</reference>
<feature type="region of interest" description="Disordered" evidence="1">
    <location>
        <begin position="18"/>
        <end position="148"/>
    </location>
</feature>
<feature type="compositionally biased region" description="Low complexity" evidence="1">
    <location>
        <begin position="30"/>
        <end position="145"/>
    </location>
</feature>
<dbReference type="PROSITE" id="PS51257">
    <property type="entry name" value="PROKAR_LIPOPROTEIN"/>
    <property type="match status" value="1"/>
</dbReference>
<keyword evidence="4" id="KW-1185">Reference proteome</keyword>
<evidence type="ECO:0000256" key="1">
    <source>
        <dbReference type="SAM" id="MobiDB-lite"/>
    </source>
</evidence>
<dbReference type="RefSeq" id="WP_224197043.1">
    <property type="nucleotide sequence ID" value="NZ_JAIRAU010000056.1"/>
</dbReference>
<comment type="caution">
    <text evidence="3">The sequence shown here is derived from an EMBL/GenBank/DDBJ whole genome shotgun (WGS) entry which is preliminary data.</text>
</comment>